<feature type="non-terminal residue" evidence="1">
    <location>
        <position position="32"/>
    </location>
</feature>
<protein>
    <submittedName>
        <fullName evidence="1">Uncharacterized protein</fullName>
    </submittedName>
</protein>
<evidence type="ECO:0000313" key="4">
    <source>
        <dbReference type="Proteomes" id="UP000259328"/>
    </source>
</evidence>
<reference evidence="1" key="2">
    <citation type="submission" date="2018-06" db="EMBL/GenBank/DDBJ databases">
        <authorList>
            <consortium name="Pathogen Informatics"/>
            <person name="Doyle S."/>
        </authorList>
    </citation>
    <scope>NUCLEOTIDE SEQUENCE</scope>
    <source>
        <strain evidence="1">NCTC10124</strain>
    </source>
</reference>
<organism evidence="1 4">
    <name type="scientific">Mycoplasmopsis synoviae</name>
    <name type="common">Mycoplasma synoviae</name>
    <dbReference type="NCBI Taxonomy" id="2109"/>
    <lineage>
        <taxon>Bacteria</taxon>
        <taxon>Bacillati</taxon>
        <taxon>Mycoplasmatota</taxon>
        <taxon>Mycoplasmoidales</taxon>
        <taxon>Metamycoplasmataceae</taxon>
        <taxon>Mycoplasmopsis</taxon>
    </lineage>
</organism>
<dbReference type="AlphaFoldDB" id="A0A3B0P6Q1"/>
<sequence>MPKIVVDDYVANTTEDNKEEIKEANKTKLQNW</sequence>
<evidence type="ECO:0000313" key="2">
    <source>
        <dbReference type="EMBL" id="SYV92829.1"/>
    </source>
</evidence>
<accession>A0A3B0P6Q1</accession>
<evidence type="ECO:0000313" key="3">
    <source>
        <dbReference type="EMBL" id="SYV92842.1"/>
    </source>
</evidence>
<dbReference type="EMBL" id="LS991953">
    <property type="protein sequence ID" value="SYV92829.1"/>
    <property type="molecule type" value="Genomic_DNA"/>
</dbReference>
<gene>
    <name evidence="1" type="ORF">NCTC10124_00525</name>
    <name evidence="2" type="ORF">NCTC10124_00556</name>
    <name evidence="3" type="ORF">NCTC10124_00569</name>
</gene>
<name>A0A3B0P6Q1_MYCSY</name>
<proteinExistence type="predicted"/>
<dbReference type="EMBL" id="LS991953">
    <property type="protein sequence ID" value="SYV92798.1"/>
    <property type="molecule type" value="Genomic_DNA"/>
</dbReference>
<dbReference type="Proteomes" id="UP000259328">
    <property type="component" value="Chromosome"/>
</dbReference>
<evidence type="ECO:0000313" key="1">
    <source>
        <dbReference type="EMBL" id="SYV92798.1"/>
    </source>
</evidence>
<dbReference type="EMBL" id="LS991953">
    <property type="protein sequence ID" value="SYV92842.1"/>
    <property type="molecule type" value="Genomic_DNA"/>
</dbReference>
<reference evidence="4" key="1">
    <citation type="submission" date="2018-06" db="EMBL/GenBank/DDBJ databases">
        <authorList>
            <consortium name="Pathogen Informatics"/>
        </authorList>
    </citation>
    <scope>NUCLEOTIDE SEQUENCE [LARGE SCALE GENOMIC DNA]</scope>
    <source>
        <strain evidence="4">NCTC10124</strain>
    </source>
</reference>